<evidence type="ECO:0000313" key="3">
    <source>
        <dbReference type="Proteomes" id="UP000037755"/>
    </source>
</evidence>
<keyword evidence="3" id="KW-1185">Reference proteome</keyword>
<evidence type="ECO:0000313" key="2">
    <source>
        <dbReference type="EMBL" id="KOS06478.1"/>
    </source>
</evidence>
<dbReference type="PATRIC" id="fig|1202724.3.peg.2253"/>
<protein>
    <submittedName>
        <fullName evidence="2">Uncharacterized protein</fullName>
    </submittedName>
</protein>
<dbReference type="RefSeq" id="WP_054408025.1">
    <property type="nucleotide sequence ID" value="NZ_FOYA01000001.1"/>
</dbReference>
<gene>
    <name evidence="2" type="ORF">AM493_10855</name>
</gene>
<keyword evidence="1" id="KW-0732">Signal</keyword>
<dbReference type="EMBL" id="LIYD01000005">
    <property type="protein sequence ID" value="KOS06478.1"/>
    <property type="molecule type" value="Genomic_DNA"/>
</dbReference>
<organism evidence="2 3">
    <name type="scientific">Flavobacterium akiainvivens</name>
    <dbReference type="NCBI Taxonomy" id="1202724"/>
    <lineage>
        <taxon>Bacteria</taxon>
        <taxon>Pseudomonadati</taxon>
        <taxon>Bacteroidota</taxon>
        <taxon>Flavobacteriia</taxon>
        <taxon>Flavobacteriales</taxon>
        <taxon>Flavobacteriaceae</taxon>
        <taxon>Flavobacterium</taxon>
    </lineage>
</organism>
<dbReference type="Proteomes" id="UP000037755">
    <property type="component" value="Unassembled WGS sequence"/>
</dbReference>
<accession>A0A0M8MIV4</accession>
<dbReference type="AlphaFoldDB" id="A0A0M8MIV4"/>
<proteinExistence type="predicted"/>
<reference evidence="2 3" key="1">
    <citation type="submission" date="2015-08" db="EMBL/GenBank/DDBJ databases">
        <title>Whole genome sequence of Flavobacterium akiainvivens IK-1T, from decaying Wikstroemia oahuensis, an endemic Hawaiian shrub.</title>
        <authorList>
            <person name="Wan X."/>
            <person name="Hou S."/>
            <person name="Saito J."/>
            <person name="Donachie S."/>
        </authorList>
    </citation>
    <scope>NUCLEOTIDE SEQUENCE [LARGE SCALE GENOMIC DNA]</scope>
    <source>
        <strain evidence="2 3">IK-1</strain>
    </source>
</reference>
<evidence type="ECO:0000256" key="1">
    <source>
        <dbReference type="SAM" id="SignalP"/>
    </source>
</evidence>
<name>A0A0M8MIV4_9FLAO</name>
<feature type="chain" id="PRO_5005818449" evidence="1">
    <location>
        <begin position="21"/>
        <end position="161"/>
    </location>
</feature>
<feature type="signal peptide" evidence="1">
    <location>
        <begin position="1"/>
        <end position="20"/>
    </location>
</feature>
<comment type="caution">
    <text evidence="2">The sequence shown here is derived from an EMBL/GenBank/DDBJ whole genome shotgun (WGS) entry which is preliminary data.</text>
</comment>
<sequence length="161" mass="18716">MKILAFVFFLGFAISGFCQRQVTKTFNLPLYTCTDSIFNQTLNNVLLADTSCLKGDYVFQLSGEFDQGGTYNVHIGWYPITGHTPKCHGYFMVGDRICIIDVYNDNIFVGKHFVKAKTTRQFTYKEWVTDDFVRFKPEEFSIWFFDYGTDGLKLTEHYCVH</sequence>